<name>A0A0E9RG22_ANGAN</name>
<reference evidence="1" key="2">
    <citation type="journal article" date="2015" name="Fish Shellfish Immunol.">
        <title>Early steps in the European eel (Anguilla anguilla)-Vibrio vulnificus interaction in the gills: Role of the RtxA13 toxin.</title>
        <authorList>
            <person name="Callol A."/>
            <person name="Pajuelo D."/>
            <person name="Ebbesson L."/>
            <person name="Teles M."/>
            <person name="MacKenzie S."/>
            <person name="Amaro C."/>
        </authorList>
    </citation>
    <scope>NUCLEOTIDE SEQUENCE</scope>
</reference>
<dbReference type="EMBL" id="GBXM01081289">
    <property type="protein sequence ID" value="JAH27288.1"/>
    <property type="molecule type" value="Transcribed_RNA"/>
</dbReference>
<sequence>MHGEALIITVFTMAITVHYYDGCYSISQFLWCHAQE</sequence>
<protein>
    <submittedName>
        <fullName evidence="1">Uncharacterized protein</fullName>
    </submittedName>
</protein>
<evidence type="ECO:0000313" key="1">
    <source>
        <dbReference type="EMBL" id="JAH27288.1"/>
    </source>
</evidence>
<reference evidence="1" key="1">
    <citation type="submission" date="2014-11" db="EMBL/GenBank/DDBJ databases">
        <authorList>
            <person name="Amaro Gonzalez C."/>
        </authorList>
    </citation>
    <scope>NUCLEOTIDE SEQUENCE</scope>
</reference>
<proteinExistence type="predicted"/>
<accession>A0A0E9RG22</accession>
<organism evidence="1">
    <name type="scientific">Anguilla anguilla</name>
    <name type="common">European freshwater eel</name>
    <name type="synonym">Muraena anguilla</name>
    <dbReference type="NCBI Taxonomy" id="7936"/>
    <lineage>
        <taxon>Eukaryota</taxon>
        <taxon>Metazoa</taxon>
        <taxon>Chordata</taxon>
        <taxon>Craniata</taxon>
        <taxon>Vertebrata</taxon>
        <taxon>Euteleostomi</taxon>
        <taxon>Actinopterygii</taxon>
        <taxon>Neopterygii</taxon>
        <taxon>Teleostei</taxon>
        <taxon>Anguilliformes</taxon>
        <taxon>Anguillidae</taxon>
        <taxon>Anguilla</taxon>
    </lineage>
</organism>
<dbReference type="AlphaFoldDB" id="A0A0E9RG22"/>